<dbReference type="STRING" id="1814289.SAMN05216410_1006"/>
<reference evidence="1 2" key="1">
    <citation type="submission" date="2016-09" db="EMBL/GenBank/DDBJ databases">
        <authorList>
            <person name="Capua I."/>
            <person name="De Benedictis P."/>
            <person name="Joannis T."/>
            <person name="Lombin L.H."/>
            <person name="Cattoli G."/>
        </authorList>
    </citation>
    <scope>NUCLEOTIDE SEQUENCE [LARGE SCALE GENOMIC DNA]</scope>
    <source>
        <strain evidence="1 2">ISLP-3</strain>
    </source>
</reference>
<dbReference type="OrthoDB" id="5147887at2"/>
<dbReference type="Proteomes" id="UP000199039">
    <property type="component" value="Unassembled WGS sequence"/>
</dbReference>
<dbReference type="AlphaFoldDB" id="A0A1G6HGK6"/>
<evidence type="ECO:0000313" key="1">
    <source>
        <dbReference type="EMBL" id="SDB93304.1"/>
    </source>
</evidence>
<gene>
    <name evidence="1" type="ORF">SAMN05216410_1006</name>
</gene>
<sequence>MSWPTYDPAQLEFPAVTWWQGKRTPALVSQEYEPFPGRVLAPIPAVFPVLDLLGVVTPSAALLDVTHTQTALFYVSGHAISDAVLDGEVRDQDLLDLEEAHRSGPVTAYDKRAVVARGRVQQYWPRARGSGEFLTFFVPPTVHGGDALRFTVPGDPRWQIPAAVVLSARMCTPVLVGSQVVAPQTT</sequence>
<keyword evidence="2" id="KW-1185">Reference proteome</keyword>
<accession>A0A1G6HGK6</accession>
<proteinExistence type="predicted"/>
<evidence type="ECO:0000313" key="2">
    <source>
        <dbReference type="Proteomes" id="UP000199039"/>
    </source>
</evidence>
<name>A0A1G6HGK6_9MICO</name>
<protein>
    <submittedName>
        <fullName evidence="1">Uncharacterized protein</fullName>
    </submittedName>
</protein>
<dbReference type="RefSeq" id="WP_093181219.1">
    <property type="nucleotide sequence ID" value="NZ_FMYH01000001.1"/>
</dbReference>
<dbReference type="EMBL" id="FMYH01000001">
    <property type="protein sequence ID" value="SDB93304.1"/>
    <property type="molecule type" value="Genomic_DNA"/>
</dbReference>
<organism evidence="1 2">
    <name type="scientific">Sanguibacter gelidistatuariae</name>
    <dbReference type="NCBI Taxonomy" id="1814289"/>
    <lineage>
        <taxon>Bacteria</taxon>
        <taxon>Bacillati</taxon>
        <taxon>Actinomycetota</taxon>
        <taxon>Actinomycetes</taxon>
        <taxon>Micrococcales</taxon>
        <taxon>Sanguibacteraceae</taxon>
        <taxon>Sanguibacter</taxon>
    </lineage>
</organism>